<evidence type="ECO:0000256" key="2">
    <source>
        <dbReference type="ARBA" id="ARBA00022525"/>
    </source>
</evidence>
<name>A0A1X7N4H4_9HYPH</name>
<dbReference type="SMART" id="SM00020">
    <property type="entry name" value="Tryp_SPc"/>
    <property type="match status" value="1"/>
</dbReference>
<dbReference type="AlphaFoldDB" id="A0A1X7N4H4"/>
<accession>A0A1X7N4H4</accession>
<dbReference type="InterPro" id="IPR043504">
    <property type="entry name" value="Peptidase_S1_PA_chymotrypsin"/>
</dbReference>
<dbReference type="PANTHER" id="PTHR24264:SF65">
    <property type="entry name" value="SRCR DOMAIN-CONTAINING PROTEIN"/>
    <property type="match status" value="1"/>
</dbReference>
<keyword evidence="8" id="KW-0720">Serine protease</keyword>
<dbReference type="InterPro" id="IPR050127">
    <property type="entry name" value="Serine_Proteases_S1"/>
</dbReference>
<dbReference type="GO" id="GO:0004252">
    <property type="term" value="F:serine-type endopeptidase activity"/>
    <property type="evidence" value="ECO:0007669"/>
    <property type="project" value="InterPro"/>
</dbReference>
<evidence type="ECO:0000256" key="1">
    <source>
        <dbReference type="ARBA" id="ARBA00004613"/>
    </source>
</evidence>
<dbReference type="PROSITE" id="PS00134">
    <property type="entry name" value="TRYPSIN_HIS"/>
    <property type="match status" value="1"/>
</dbReference>
<dbReference type="InterPro" id="IPR009003">
    <property type="entry name" value="Peptidase_S1_PA"/>
</dbReference>
<dbReference type="FunFam" id="2.40.10.10:FF:000068">
    <property type="entry name" value="transmembrane protease serine 2"/>
    <property type="match status" value="1"/>
</dbReference>
<dbReference type="EMBL" id="FXBL01000004">
    <property type="protein sequence ID" value="SMH32280.1"/>
    <property type="molecule type" value="Genomic_DNA"/>
</dbReference>
<evidence type="ECO:0000256" key="5">
    <source>
        <dbReference type="ARBA" id="ARBA00022801"/>
    </source>
</evidence>
<feature type="signal peptide" evidence="9">
    <location>
        <begin position="1"/>
        <end position="23"/>
    </location>
</feature>
<keyword evidence="6" id="KW-1015">Disulfide bond</keyword>
<keyword evidence="2" id="KW-0964">Secreted</keyword>
<keyword evidence="7" id="KW-0325">Glycoprotein</keyword>
<evidence type="ECO:0000259" key="10">
    <source>
        <dbReference type="PROSITE" id="PS50240"/>
    </source>
</evidence>
<feature type="domain" description="Peptidase S1" evidence="10">
    <location>
        <begin position="56"/>
        <end position="333"/>
    </location>
</feature>
<evidence type="ECO:0000313" key="11">
    <source>
        <dbReference type="EMBL" id="SMH32280.1"/>
    </source>
</evidence>
<keyword evidence="3 8" id="KW-0645">Protease</keyword>
<dbReference type="GO" id="GO:0006508">
    <property type="term" value="P:proteolysis"/>
    <property type="evidence" value="ECO:0007669"/>
    <property type="project" value="UniProtKB-KW"/>
</dbReference>
<evidence type="ECO:0000256" key="4">
    <source>
        <dbReference type="ARBA" id="ARBA00022729"/>
    </source>
</evidence>
<dbReference type="InterPro" id="IPR018114">
    <property type="entry name" value="TRYPSIN_HIS"/>
</dbReference>
<sequence>MQMIRTLTRGLALLALAGTTALAAFPAAAQNAGERPELSPMSRVTEARAKAEDDRVVGGYATEQGEYPFQVALLFSGSLDASTDSQLNAQFCGGSLIAPDWVLTAAHCLVQAGAPIGAETVVVLTGATDLAEGTRHEVEKIIVHEGYDPYALDNDIGLMKLKTKATEKPVKLTKADVEDGHVTVTGWGRMENGGFPRNLLKAQMRLFPNATCNSGIKRIYGEDMKYVLSRYIGRFRMSEDALDQLGPALEPAMGDPLTGNMVCAGEPDGARDACQGDSGGPLFSESSAGSVQIGIVSWGEGPLDAEMPCGHRNAYGVYTRIAKYTDWISQNAGVR</sequence>
<evidence type="ECO:0000256" key="7">
    <source>
        <dbReference type="ARBA" id="ARBA00023180"/>
    </source>
</evidence>
<dbReference type="FunFam" id="2.40.10.10:FF:000054">
    <property type="entry name" value="Complement C1r subcomponent"/>
    <property type="match status" value="1"/>
</dbReference>
<reference evidence="12" key="1">
    <citation type="submission" date="2017-04" db="EMBL/GenBank/DDBJ databases">
        <authorList>
            <person name="Varghese N."/>
            <person name="Submissions S."/>
        </authorList>
    </citation>
    <scope>NUCLEOTIDE SEQUENCE [LARGE SCALE GENOMIC DNA]</scope>
    <source>
        <strain evidence="12">B5P</strain>
    </source>
</reference>
<keyword evidence="5 8" id="KW-0378">Hydrolase</keyword>
<dbReference type="GO" id="GO:0005615">
    <property type="term" value="C:extracellular space"/>
    <property type="evidence" value="ECO:0007669"/>
    <property type="project" value="TreeGrafter"/>
</dbReference>
<keyword evidence="4 9" id="KW-0732">Signal</keyword>
<proteinExistence type="predicted"/>
<feature type="chain" id="PRO_5013344598" evidence="9">
    <location>
        <begin position="24"/>
        <end position="335"/>
    </location>
</feature>
<keyword evidence="12" id="KW-1185">Reference proteome</keyword>
<dbReference type="Gene3D" id="2.40.10.10">
    <property type="entry name" value="Trypsin-like serine proteases"/>
    <property type="match status" value="1"/>
</dbReference>
<dbReference type="SUPFAM" id="SSF50494">
    <property type="entry name" value="Trypsin-like serine proteases"/>
    <property type="match status" value="1"/>
</dbReference>
<dbReference type="Pfam" id="PF00089">
    <property type="entry name" value="Trypsin"/>
    <property type="match status" value="2"/>
</dbReference>
<dbReference type="PROSITE" id="PS00135">
    <property type="entry name" value="TRYPSIN_SER"/>
    <property type="match status" value="1"/>
</dbReference>
<dbReference type="PANTHER" id="PTHR24264">
    <property type="entry name" value="TRYPSIN-RELATED"/>
    <property type="match status" value="1"/>
</dbReference>
<protein>
    <submittedName>
        <fullName evidence="11">Trypsin</fullName>
    </submittedName>
</protein>
<dbReference type="PRINTS" id="PR00722">
    <property type="entry name" value="CHYMOTRYPSIN"/>
</dbReference>
<dbReference type="InterPro" id="IPR033116">
    <property type="entry name" value="TRYPSIN_SER"/>
</dbReference>
<comment type="subcellular location">
    <subcellularLocation>
        <location evidence="1">Secreted</location>
    </subcellularLocation>
</comment>
<dbReference type="PROSITE" id="PS50240">
    <property type="entry name" value="TRYPSIN_DOM"/>
    <property type="match status" value="1"/>
</dbReference>
<organism evidence="11 12">
    <name type="scientific">Mesorhizobium australicum</name>
    <dbReference type="NCBI Taxonomy" id="536018"/>
    <lineage>
        <taxon>Bacteria</taxon>
        <taxon>Pseudomonadati</taxon>
        <taxon>Pseudomonadota</taxon>
        <taxon>Alphaproteobacteria</taxon>
        <taxon>Hyphomicrobiales</taxon>
        <taxon>Phyllobacteriaceae</taxon>
        <taxon>Mesorhizobium</taxon>
    </lineage>
</organism>
<evidence type="ECO:0000256" key="6">
    <source>
        <dbReference type="ARBA" id="ARBA00023157"/>
    </source>
</evidence>
<evidence type="ECO:0000256" key="3">
    <source>
        <dbReference type="ARBA" id="ARBA00022670"/>
    </source>
</evidence>
<gene>
    <name evidence="11" type="ORF">SAMN02982922_1269</name>
</gene>
<evidence type="ECO:0000256" key="8">
    <source>
        <dbReference type="RuleBase" id="RU363034"/>
    </source>
</evidence>
<evidence type="ECO:0000256" key="9">
    <source>
        <dbReference type="SAM" id="SignalP"/>
    </source>
</evidence>
<dbReference type="CDD" id="cd00190">
    <property type="entry name" value="Tryp_SPc"/>
    <property type="match status" value="1"/>
</dbReference>
<dbReference type="InterPro" id="IPR001254">
    <property type="entry name" value="Trypsin_dom"/>
</dbReference>
<evidence type="ECO:0000313" key="12">
    <source>
        <dbReference type="Proteomes" id="UP000193083"/>
    </source>
</evidence>
<dbReference type="InterPro" id="IPR001314">
    <property type="entry name" value="Peptidase_S1A"/>
</dbReference>
<dbReference type="Proteomes" id="UP000193083">
    <property type="component" value="Unassembled WGS sequence"/>
</dbReference>